<reference evidence="3 4" key="1">
    <citation type="journal article" date="2005" name="Appl. Environ. Microbiol.">
        <title>Intestinal bacterial communities that produce active estrogen-like compounds enterodiol and enterolactone in humans.</title>
        <authorList>
            <person name="Clavel T."/>
            <person name="Henderson G."/>
            <person name="Alpert C.A."/>
            <person name="Philippe C."/>
            <person name="Rigottier-Gois L."/>
            <person name="Dore J."/>
            <person name="Blaut M."/>
        </authorList>
    </citation>
    <scope>NUCLEOTIDE SEQUENCE [LARGE SCALE GENOMIC DNA]</scope>
    <source>
        <strain evidence="3 4">SECO-MT75m2</strain>
    </source>
</reference>
<dbReference type="PROSITE" id="PS51257">
    <property type="entry name" value="PROKAR_LIPOPROTEIN"/>
    <property type="match status" value="1"/>
</dbReference>
<feature type="region of interest" description="Disordered" evidence="1">
    <location>
        <begin position="135"/>
        <end position="157"/>
    </location>
</feature>
<dbReference type="EMBL" id="VEVP01000006">
    <property type="protein sequence ID" value="TNU93936.1"/>
    <property type="molecule type" value="Genomic_DNA"/>
</dbReference>
<dbReference type="SUPFAM" id="SSF48695">
    <property type="entry name" value="Multiheme cytochromes"/>
    <property type="match status" value="1"/>
</dbReference>
<dbReference type="RefSeq" id="WP_139912216.1">
    <property type="nucleotide sequence ID" value="NZ_VEVP01000006.1"/>
</dbReference>
<accession>A0A5C5C422</accession>
<dbReference type="AlphaFoldDB" id="A0A5C5C422"/>
<evidence type="ECO:0000256" key="2">
    <source>
        <dbReference type="SAM" id="SignalP"/>
    </source>
</evidence>
<protein>
    <submittedName>
        <fullName evidence="3">Uncharacterized protein</fullName>
    </submittedName>
</protein>
<dbReference type="Proteomes" id="UP000312594">
    <property type="component" value="Unassembled WGS sequence"/>
</dbReference>
<sequence>MNQAREGKALRVWVLACMLVLAVAAAGCAPQQTSERADGAPETNDTAVKGEYQPFDPSVEAANTSGKAIEGSEEEELQQERIAGGAVGAVTSQNLDEIEGIVDYGDGDYVPNYGMVGEPPAIGHGDNGSDCLSCHNGSSSGAQQPSSHEGQNLGNEECAVCHKAR</sequence>
<evidence type="ECO:0000313" key="3">
    <source>
        <dbReference type="EMBL" id="TNU93936.1"/>
    </source>
</evidence>
<proteinExistence type="predicted"/>
<evidence type="ECO:0000313" key="4">
    <source>
        <dbReference type="Proteomes" id="UP000312594"/>
    </source>
</evidence>
<feature type="chain" id="PRO_5039004756" evidence="2">
    <location>
        <begin position="26"/>
        <end position="165"/>
    </location>
</feature>
<evidence type="ECO:0000256" key="1">
    <source>
        <dbReference type="SAM" id="MobiDB-lite"/>
    </source>
</evidence>
<feature type="signal peptide" evidence="2">
    <location>
        <begin position="1"/>
        <end position="25"/>
    </location>
</feature>
<organism evidence="3 4">
    <name type="scientific">Eggerthella lenta</name>
    <name type="common">Eubacterium lentum</name>
    <dbReference type="NCBI Taxonomy" id="84112"/>
    <lineage>
        <taxon>Bacteria</taxon>
        <taxon>Bacillati</taxon>
        <taxon>Actinomycetota</taxon>
        <taxon>Coriobacteriia</taxon>
        <taxon>Eggerthellales</taxon>
        <taxon>Eggerthellaceae</taxon>
        <taxon>Eggerthella</taxon>
    </lineage>
</organism>
<dbReference type="InterPro" id="IPR036280">
    <property type="entry name" value="Multihaem_cyt_sf"/>
</dbReference>
<keyword evidence="2" id="KW-0732">Signal</keyword>
<gene>
    <name evidence="3" type="ORF">FIC87_03960</name>
</gene>
<name>A0A5C5C422_EGGLN</name>
<comment type="caution">
    <text evidence="3">The sequence shown here is derived from an EMBL/GenBank/DDBJ whole genome shotgun (WGS) entry which is preliminary data.</text>
</comment>
<feature type="region of interest" description="Disordered" evidence="1">
    <location>
        <begin position="30"/>
        <end position="78"/>
    </location>
</feature>
<feature type="compositionally biased region" description="Polar residues" evidence="1">
    <location>
        <begin position="135"/>
        <end position="154"/>
    </location>
</feature>